<dbReference type="Proteomes" id="UP000276133">
    <property type="component" value="Unassembled WGS sequence"/>
</dbReference>
<protein>
    <submittedName>
        <fullName evidence="2">Uncharacterized protein</fullName>
    </submittedName>
</protein>
<sequence length="79" mass="9516">MKFNKANKPHEIDDENEDEPIPYFSSVDEEIKEILNYENNMVFEIIQMRPIQLDNHEFYNLDKEDEEEVPHVGIFQKCV</sequence>
<dbReference type="EMBL" id="REGN01005908">
    <property type="protein sequence ID" value="RNA11615.1"/>
    <property type="molecule type" value="Genomic_DNA"/>
</dbReference>
<dbReference type="AlphaFoldDB" id="A0A3M7QKV4"/>
<evidence type="ECO:0000313" key="3">
    <source>
        <dbReference type="Proteomes" id="UP000276133"/>
    </source>
</evidence>
<proteinExistence type="predicted"/>
<evidence type="ECO:0000256" key="1">
    <source>
        <dbReference type="SAM" id="MobiDB-lite"/>
    </source>
</evidence>
<comment type="caution">
    <text evidence="2">The sequence shown here is derived from an EMBL/GenBank/DDBJ whole genome shotgun (WGS) entry which is preliminary data.</text>
</comment>
<organism evidence="2 3">
    <name type="scientific">Brachionus plicatilis</name>
    <name type="common">Marine rotifer</name>
    <name type="synonym">Brachionus muelleri</name>
    <dbReference type="NCBI Taxonomy" id="10195"/>
    <lineage>
        <taxon>Eukaryota</taxon>
        <taxon>Metazoa</taxon>
        <taxon>Spiralia</taxon>
        <taxon>Gnathifera</taxon>
        <taxon>Rotifera</taxon>
        <taxon>Eurotatoria</taxon>
        <taxon>Monogononta</taxon>
        <taxon>Pseudotrocha</taxon>
        <taxon>Ploima</taxon>
        <taxon>Brachionidae</taxon>
        <taxon>Brachionus</taxon>
    </lineage>
</organism>
<accession>A0A3M7QKV4</accession>
<name>A0A3M7QKV4_BRAPC</name>
<feature type="region of interest" description="Disordered" evidence="1">
    <location>
        <begin position="1"/>
        <end position="22"/>
    </location>
</feature>
<reference evidence="2 3" key="1">
    <citation type="journal article" date="2018" name="Sci. Rep.">
        <title>Genomic signatures of local adaptation to the degree of environmental predictability in rotifers.</title>
        <authorList>
            <person name="Franch-Gras L."/>
            <person name="Hahn C."/>
            <person name="Garcia-Roger E.M."/>
            <person name="Carmona M.J."/>
            <person name="Serra M."/>
            <person name="Gomez A."/>
        </authorList>
    </citation>
    <scope>NUCLEOTIDE SEQUENCE [LARGE SCALE GENOMIC DNA]</scope>
    <source>
        <strain evidence="2">HYR1</strain>
    </source>
</reference>
<evidence type="ECO:0000313" key="2">
    <source>
        <dbReference type="EMBL" id="RNA11615.1"/>
    </source>
</evidence>
<keyword evidence="3" id="KW-1185">Reference proteome</keyword>
<gene>
    <name evidence="2" type="ORF">BpHYR1_013564</name>
</gene>